<keyword evidence="7" id="KW-1185">Reference proteome</keyword>
<dbReference type="PANTHER" id="PTHR47691">
    <property type="entry name" value="REGULATOR-RELATED"/>
    <property type="match status" value="1"/>
</dbReference>
<dbReference type="InterPro" id="IPR041664">
    <property type="entry name" value="AAA_16"/>
</dbReference>
<evidence type="ECO:0000313" key="7">
    <source>
        <dbReference type="Proteomes" id="UP001612741"/>
    </source>
</evidence>
<dbReference type="InterPro" id="IPR027417">
    <property type="entry name" value="P-loop_NTPase"/>
</dbReference>
<dbReference type="InterPro" id="IPR036388">
    <property type="entry name" value="WH-like_DNA-bd_sf"/>
</dbReference>
<dbReference type="CDD" id="cd15831">
    <property type="entry name" value="BTAD"/>
    <property type="match status" value="1"/>
</dbReference>
<dbReference type="SMART" id="SM01043">
    <property type="entry name" value="BTAD"/>
    <property type="match status" value="1"/>
</dbReference>
<dbReference type="PROSITE" id="PS51755">
    <property type="entry name" value="OMPR_PHOB"/>
    <property type="match status" value="1"/>
</dbReference>
<gene>
    <name evidence="6" type="ORF">ACIBG2_43100</name>
</gene>
<dbReference type="InterPro" id="IPR001867">
    <property type="entry name" value="OmpR/PhoB-type_DNA-bd"/>
</dbReference>
<evidence type="ECO:0000256" key="2">
    <source>
        <dbReference type="ARBA" id="ARBA00023125"/>
    </source>
</evidence>
<dbReference type="PANTHER" id="PTHR47691:SF3">
    <property type="entry name" value="HTH-TYPE TRANSCRIPTIONAL REGULATOR RV0890C-RELATED"/>
    <property type="match status" value="1"/>
</dbReference>
<evidence type="ECO:0000256" key="3">
    <source>
        <dbReference type="PROSITE-ProRule" id="PRU01091"/>
    </source>
</evidence>
<dbReference type="SUPFAM" id="SSF46894">
    <property type="entry name" value="C-terminal effector domain of the bipartite response regulators"/>
    <property type="match status" value="1"/>
</dbReference>
<name>A0ABW7Z7T0_9ACTN</name>
<feature type="DNA-binding region" description="OmpR/PhoB-type" evidence="3">
    <location>
        <begin position="1"/>
        <end position="91"/>
    </location>
</feature>
<dbReference type="Proteomes" id="UP001612741">
    <property type="component" value="Unassembled WGS sequence"/>
</dbReference>
<keyword evidence="2 3" id="KW-0238">DNA-binding</keyword>
<evidence type="ECO:0000259" key="5">
    <source>
        <dbReference type="PROSITE" id="PS51755"/>
    </source>
</evidence>
<dbReference type="Gene3D" id="1.10.10.10">
    <property type="entry name" value="Winged helix-like DNA-binding domain superfamily/Winged helix DNA-binding domain"/>
    <property type="match status" value="1"/>
</dbReference>
<evidence type="ECO:0000313" key="6">
    <source>
        <dbReference type="EMBL" id="MFI6504232.1"/>
    </source>
</evidence>
<comment type="similarity">
    <text evidence="1">Belongs to the AfsR/DnrI/RedD regulatory family.</text>
</comment>
<dbReference type="InterPro" id="IPR005158">
    <property type="entry name" value="BTAD"/>
</dbReference>
<feature type="compositionally biased region" description="Basic and acidic residues" evidence="4">
    <location>
        <begin position="1013"/>
        <end position="1026"/>
    </location>
</feature>
<accession>A0ABW7Z7T0</accession>
<reference evidence="6 7" key="1">
    <citation type="submission" date="2024-10" db="EMBL/GenBank/DDBJ databases">
        <title>The Natural Products Discovery Center: Release of the First 8490 Sequenced Strains for Exploring Actinobacteria Biosynthetic Diversity.</title>
        <authorList>
            <person name="Kalkreuter E."/>
            <person name="Kautsar S.A."/>
            <person name="Yang D."/>
            <person name="Bader C.D."/>
            <person name="Teijaro C.N."/>
            <person name="Fluegel L."/>
            <person name="Davis C.M."/>
            <person name="Simpson J.R."/>
            <person name="Lauterbach L."/>
            <person name="Steele A.D."/>
            <person name="Gui C."/>
            <person name="Meng S."/>
            <person name="Li G."/>
            <person name="Viehrig K."/>
            <person name="Ye F."/>
            <person name="Su P."/>
            <person name="Kiefer A.F."/>
            <person name="Nichols A."/>
            <person name="Cepeda A.J."/>
            <person name="Yan W."/>
            <person name="Fan B."/>
            <person name="Jiang Y."/>
            <person name="Adhikari A."/>
            <person name="Zheng C.-J."/>
            <person name="Schuster L."/>
            <person name="Cowan T.M."/>
            <person name="Smanski M.J."/>
            <person name="Chevrette M.G."/>
            <person name="De Carvalho L.P.S."/>
            <person name="Shen B."/>
        </authorList>
    </citation>
    <scope>NUCLEOTIDE SEQUENCE [LARGE SCALE GENOMIC DNA]</scope>
    <source>
        <strain evidence="6 7">NPDC050545</strain>
    </source>
</reference>
<dbReference type="SUPFAM" id="SSF52540">
    <property type="entry name" value="P-loop containing nucleoside triphosphate hydrolases"/>
    <property type="match status" value="1"/>
</dbReference>
<dbReference type="InterPro" id="IPR016032">
    <property type="entry name" value="Sig_transdc_resp-reg_C-effctor"/>
</dbReference>
<feature type="domain" description="OmpR/PhoB-type" evidence="5">
    <location>
        <begin position="1"/>
        <end position="91"/>
    </location>
</feature>
<dbReference type="InterPro" id="IPR058852">
    <property type="entry name" value="HTH_77"/>
</dbReference>
<organism evidence="6 7">
    <name type="scientific">Nonomuraea typhae</name>
    <dbReference type="NCBI Taxonomy" id="2603600"/>
    <lineage>
        <taxon>Bacteria</taxon>
        <taxon>Bacillati</taxon>
        <taxon>Actinomycetota</taxon>
        <taxon>Actinomycetes</taxon>
        <taxon>Streptosporangiales</taxon>
        <taxon>Streptosporangiaceae</taxon>
        <taxon>Nonomuraea</taxon>
    </lineage>
</organism>
<proteinExistence type="inferred from homology"/>
<dbReference type="RefSeq" id="WP_397089988.1">
    <property type="nucleotide sequence ID" value="NZ_JBITGY010000014.1"/>
</dbReference>
<feature type="region of interest" description="Disordered" evidence="4">
    <location>
        <begin position="1007"/>
        <end position="1026"/>
    </location>
</feature>
<dbReference type="PRINTS" id="PR00364">
    <property type="entry name" value="DISEASERSIST"/>
</dbReference>
<dbReference type="Pfam" id="PF13191">
    <property type="entry name" value="AAA_16"/>
    <property type="match status" value="1"/>
</dbReference>
<evidence type="ECO:0000256" key="1">
    <source>
        <dbReference type="ARBA" id="ARBA00005820"/>
    </source>
</evidence>
<dbReference type="Pfam" id="PF25872">
    <property type="entry name" value="HTH_77"/>
    <property type="match status" value="1"/>
</dbReference>
<dbReference type="EMBL" id="JBITGY010000014">
    <property type="protein sequence ID" value="MFI6504232.1"/>
    <property type="molecule type" value="Genomic_DNA"/>
</dbReference>
<dbReference type="Gene3D" id="1.25.40.10">
    <property type="entry name" value="Tetratricopeptide repeat domain"/>
    <property type="match status" value="3"/>
</dbReference>
<dbReference type="SMART" id="SM00862">
    <property type="entry name" value="Trans_reg_C"/>
    <property type="match status" value="1"/>
</dbReference>
<dbReference type="InterPro" id="IPR011990">
    <property type="entry name" value="TPR-like_helical_dom_sf"/>
</dbReference>
<dbReference type="Pfam" id="PF03704">
    <property type="entry name" value="BTAD"/>
    <property type="match status" value="1"/>
</dbReference>
<dbReference type="SUPFAM" id="SSF48452">
    <property type="entry name" value="TPR-like"/>
    <property type="match status" value="2"/>
</dbReference>
<protein>
    <submittedName>
        <fullName evidence="6">BTAD domain-containing putative transcriptional regulator</fullName>
    </submittedName>
</protein>
<evidence type="ECO:0000256" key="4">
    <source>
        <dbReference type="SAM" id="MobiDB-lite"/>
    </source>
</evidence>
<comment type="caution">
    <text evidence="6">The sequence shown here is derived from an EMBL/GenBank/DDBJ whole genome shotgun (WGS) entry which is preliminary data.</text>
</comment>
<sequence length="1026" mass="108814">MRFGVLGPLAVWSGEGEPIRVPEVMVRALLARLLVEPGRPVSAGRLAADLWGEERPASPANSLQGKVSQLRRALGGKDVVVYGPAGYHLRAEPDAVDAGRFTALLTEARAIADPRRRAAKLTAALALWRGSAFADVADEPFAAPAIARLEEQRLAAVEEQAEARLMLGEHQALAAELAGPAAAHPLRERLRAAHMKALYLSGRQSEALAAYAGLRARLRDELGLDPGPEVAALHQAILEHAPHLRAPVPVSPSALIGRDHEVARVRAALSSARLVTLTGPGGVGKTRLALAAAEGVEGAFVVELAGRHRPGGDSAAEAAESVATALGIRDDVTARVAESAATALGIRDDVTAPVAERLMGALRARRPLLVLDNCEHLVEAVAELTGTLLREAPGVRVLATSREPLALTGEVLLAVPPLPVPAPDADLDTLRRAGAVRLFAARAAASAPGFTLDEGNAAAVAAICRRLDGIPLALELAATRVRALGVQGLADRLDDRFRLLATGRRDAPARQRTLRAMIDWSWELLGEPERVVLRRLAVHADGCTLEAAEAVCAGGEVAAADVLDLLSRLVDRSLVVTADGTRYRLLESVAAYCLERLHEAGESDPVRRRRDEHYADLAERAGPYLRGGDQRRWLARLDDEAANLRNVLDEALQRGAAGPALRLVNALAWYWYLRGRHREAHRASGAVLDLVTDGRALAWHTGFALLTADGEGRRERADRALDLLAGDPAAQAAAAWFMAWTHVNFGDLEASEKLGERALAGFTATGDAWGLAAVSALQAQHATFRGDLAALERHGADGAERFERLGDRWGLVQIGESLGFLAEINGDYERAAALHAEGAGIAGEMGLTLDVSYRLSGLGRIAMLTGDYAAANRHHERALRVAEEQSHTFGVQFAEVGLGMVARRQGRLDAAEGYLSRWLAWTRELGADYGVALLLAELGFAAELRGDAVRALALHEEGLAAAIPSGDPRARALALEGLAGAHSLTGAREKAAVLLAEAVALRESAGAPLPPAERGDVDRISARVHP</sequence>